<sequence>MDSCVKYVTSSRIGLTLRPSAETGALQSSAAAGESPCHVFSRGYSGCAAYGPGVFRCTSRNGKLADTAALSQLSNCFSACTIVPVWETQLCGQYRSIVRMIGTNLPLKPTPRVHFQIPLVTIRPNGYTEVAVDTPVIPTFADVMWVFDYKGESFARTRYTQCKHIRRVFIISANCFRTRKL</sequence>
<dbReference type="Pfam" id="PF05308">
    <property type="entry name" value="Mito_fiss_reg"/>
    <property type="match status" value="1"/>
</dbReference>
<evidence type="ECO:0000313" key="5">
    <source>
        <dbReference type="EMBL" id="MEQ2160576.1"/>
    </source>
</evidence>
<comment type="similarity">
    <text evidence="2 4">Belongs to the MTFR1 family.</text>
</comment>
<gene>
    <name evidence="5" type="ORF">GOODEAATRI_000723</name>
</gene>
<proteinExistence type="inferred from homology"/>
<dbReference type="PANTHER" id="PTHR14215">
    <property type="entry name" value="PROTEIN OF UNKNOWN FUNCTION DUF729"/>
    <property type="match status" value="1"/>
</dbReference>
<evidence type="ECO:0000256" key="2">
    <source>
        <dbReference type="ARBA" id="ARBA00005807"/>
    </source>
</evidence>
<organism evidence="5 6">
    <name type="scientific">Goodea atripinnis</name>
    <dbReference type="NCBI Taxonomy" id="208336"/>
    <lineage>
        <taxon>Eukaryota</taxon>
        <taxon>Metazoa</taxon>
        <taxon>Chordata</taxon>
        <taxon>Craniata</taxon>
        <taxon>Vertebrata</taxon>
        <taxon>Euteleostomi</taxon>
        <taxon>Actinopterygii</taxon>
        <taxon>Neopterygii</taxon>
        <taxon>Teleostei</taxon>
        <taxon>Neoteleostei</taxon>
        <taxon>Acanthomorphata</taxon>
        <taxon>Ovalentaria</taxon>
        <taxon>Atherinomorphae</taxon>
        <taxon>Cyprinodontiformes</taxon>
        <taxon>Goodeidae</taxon>
        <taxon>Goodea</taxon>
    </lineage>
</organism>
<protein>
    <recommendedName>
        <fullName evidence="4">Mitochondrial fission regulator</fullName>
    </recommendedName>
</protein>
<evidence type="ECO:0000256" key="1">
    <source>
        <dbReference type="ARBA" id="ARBA00004173"/>
    </source>
</evidence>
<evidence type="ECO:0000256" key="4">
    <source>
        <dbReference type="RuleBase" id="RU369053"/>
    </source>
</evidence>
<dbReference type="PANTHER" id="PTHR14215:SF2">
    <property type="entry name" value="MITOCHONDRIAL FISSION REGULATOR 2"/>
    <property type="match status" value="1"/>
</dbReference>
<keyword evidence="3 4" id="KW-0496">Mitochondrion</keyword>
<comment type="caution">
    <text evidence="5">The sequence shown here is derived from an EMBL/GenBank/DDBJ whole genome shotgun (WGS) entry which is preliminary data.</text>
</comment>
<name>A0ABV0MN82_9TELE</name>
<keyword evidence="6" id="KW-1185">Reference proteome</keyword>
<comment type="subcellular location">
    <subcellularLocation>
        <location evidence="1 4">Mitochondrion</location>
    </subcellularLocation>
</comment>
<accession>A0ABV0MN82</accession>
<dbReference type="InterPro" id="IPR007972">
    <property type="entry name" value="Mtfr1"/>
</dbReference>
<dbReference type="Proteomes" id="UP001476798">
    <property type="component" value="Unassembled WGS sequence"/>
</dbReference>
<comment type="function">
    <text evidence="4">Plays a role in mitochondrial aerobic respiration. Regulates mitochondrial organization and fission.</text>
</comment>
<reference evidence="5 6" key="1">
    <citation type="submission" date="2021-06" db="EMBL/GenBank/DDBJ databases">
        <authorList>
            <person name="Palmer J.M."/>
        </authorList>
    </citation>
    <scope>NUCLEOTIDE SEQUENCE [LARGE SCALE GENOMIC DNA]</scope>
    <source>
        <strain evidence="5 6">GA_2019</strain>
        <tissue evidence="5">Muscle</tissue>
    </source>
</reference>
<evidence type="ECO:0000313" key="6">
    <source>
        <dbReference type="Proteomes" id="UP001476798"/>
    </source>
</evidence>
<dbReference type="EMBL" id="JAHRIO010010017">
    <property type="protein sequence ID" value="MEQ2160576.1"/>
    <property type="molecule type" value="Genomic_DNA"/>
</dbReference>
<evidence type="ECO:0000256" key="3">
    <source>
        <dbReference type="ARBA" id="ARBA00023128"/>
    </source>
</evidence>